<dbReference type="Gene3D" id="1.10.4020.10">
    <property type="entry name" value="DNA breaking-rejoining enzymes"/>
    <property type="match status" value="1"/>
</dbReference>
<evidence type="ECO:0000313" key="5">
    <source>
        <dbReference type="EMBL" id="KAG5201282.1"/>
    </source>
</evidence>
<dbReference type="CDD" id="cd07936">
    <property type="entry name" value="SCAN"/>
    <property type="match status" value="1"/>
</dbReference>
<evidence type="ECO:0000256" key="1">
    <source>
        <dbReference type="ARBA" id="ARBA00023242"/>
    </source>
</evidence>
<dbReference type="PANTHER" id="PTHR45935:SF31">
    <property type="entry name" value="MYELOID ZINC FINGER 1"/>
    <property type="match status" value="1"/>
</dbReference>
<dbReference type="SMART" id="SM00431">
    <property type="entry name" value="SCAN"/>
    <property type="match status" value="1"/>
</dbReference>
<dbReference type="InterPro" id="IPR003309">
    <property type="entry name" value="SCAN_dom"/>
</dbReference>
<evidence type="ECO:0000256" key="3">
    <source>
        <dbReference type="SAM" id="MobiDB-lite"/>
    </source>
</evidence>
<accession>A0A836CW89</accession>
<evidence type="ECO:0000256" key="2">
    <source>
        <dbReference type="PROSITE-ProRule" id="PRU00187"/>
    </source>
</evidence>
<organism evidence="5 6">
    <name type="scientific">Ovis aries</name>
    <name type="common">Sheep</name>
    <dbReference type="NCBI Taxonomy" id="9940"/>
    <lineage>
        <taxon>Eukaryota</taxon>
        <taxon>Metazoa</taxon>
        <taxon>Chordata</taxon>
        <taxon>Craniata</taxon>
        <taxon>Vertebrata</taxon>
        <taxon>Euteleostomi</taxon>
        <taxon>Mammalia</taxon>
        <taxon>Eutheria</taxon>
        <taxon>Laurasiatheria</taxon>
        <taxon>Artiodactyla</taxon>
        <taxon>Ruminantia</taxon>
        <taxon>Pecora</taxon>
        <taxon>Bovidae</taxon>
        <taxon>Caprinae</taxon>
        <taxon>Ovis</taxon>
    </lineage>
</organism>
<sequence length="306" mass="34843">MAADPAPFGQEELVIIKVEEDEDIPWDPEPFSKPQPHTPLPALGWDPRLCFRSFRYEEAPGPREALAQLRELCRQWLRPEVRSKEQMLELLVLEQFLGVLPPDTRVWVESHCPESGEEAVALVEDLAQMFQETALVQAPPEDQQPGDLVEPAKPFSDGAQWTSRRGPSSRPRQRAGKQEDWNGVGALLRPLSSQFWLSLRLDPQDLLVLQLSSAYAVLATNREKREYDFPKADPDFQICVSKNDTFSNNMRTMGLERVTVREPSGARSREERFLADRVQLRSSYCTSGMGTQEIYFTISLFCLHSV</sequence>
<comment type="subcellular location">
    <subcellularLocation>
        <location evidence="2">Nucleus</location>
    </subcellularLocation>
</comment>
<name>A0A836CW89_SHEEP</name>
<gene>
    <name evidence="5" type="ORF">JEQ12_005816</name>
</gene>
<dbReference type="PROSITE" id="PS50804">
    <property type="entry name" value="SCAN_BOX"/>
    <property type="match status" value="1"/>
</dbReference>
<feature type="region of interest" description="Disordered" evidence="3">
    <location>
        <begin position="139"/>
        <end position="181"/>
    </location>
</feature>
<dbReference type="InterPro" id="IPR050916">
    <property type="entry name" value="SCAN-C2H2_zinc_finger"/>
</dbReference>
<dbReference type="PANTHER" id="PTHR45935">
    <property type="entry name" value="PROTEIN ZBED8-RELATED"/>
    <property type="match status" value="1"/>
</dbReference>
<proteinExistence type="predicted"/>
<dbReference type="FunFam" id="1.10.4020.10:FF:000001">
    <property type="entry name" value="zinc finger protein 263 isoform X1"/>
    <property type="match status" value="1"/>
</dbReference>
<dbReference type="Proteomes" id="UP000664991">
    <property type="component" value="Chromosome 14"/>
</dbReference>
<dbReference type="AlphaFoldDB" id="A0A836CW89"/>
<dbReference type="Pfam" id="PF02023">
    <property type="entry name" value="SCAN"/>
    <property type="match status" value="1"/>
</dbReference>
<feature type="domain" description="SCAN box" evidence="4">
    <location>
        <begin position="48"/>
        <end position="126"/>
    </location>
</feature>
<dbReference type="InterPro" id="IPR038269">
    <property type="entry name" value="SCAN_sf"/>
</dbReference>
<reference evidence="5 6" key="1">
    <citation type="submission" date="2020-12" db="EMBL/GenBank/DDBJ databases">
        <title>De novo assembly of Tibetan sheep genome.</title>
        <authorList>
            <person name="Li X."/>
        </authorList>
    </citation>
    <scope>NUCLEOTIDE SEQUENCE [LARGE SCALE GENOMIC DNA]</scope>
    <source>
        <tissue evidence="5">Heart</tissue>
    </source>
</reference>
<dbReference type="EMBL" id="JAEMGP010000014">
    <property type="protein sequence ID" value="KAG5201282.1"/>
    <property type="molecule type" value="Genomic_DNA"/>
</dbReference>
<keyword evidence="1 2" id="KW-0539">Nucleus</keyword>
<comment type="caution">
    <text evidence="5">The sequence shown here is derived from an EMBL/GenBank/DDBJ whole genome shotgun (WGS) entry which is preliminary data.</text>
</comment>
<evidence type="ECO:0000259" key="4">
    <source>
        <dbReference type="PROSITE" id="PS50804"/>
    </source>
</evidence>
<protein>
    <recommendedName>
        <fullName evidence="4">SCAN box domain-containing protein</fullName>
    </recommendedName>
</protein>
<dbReference type="SUPFAM" id="SSF47353">
    <property type="entry name" value="Retrovirus capsid dimerization domain-like"/>
    <property type="match status" value="1"/>
</dbReference>
<dbReference type="GO" id="GO:0005634">
    <property type="term" value="C:nucleus"/>
    <property type="evidence" value="ECO:0007669"/>
    <property type="project" value="UniProtKB-SubCell"/>
</dbReference>
<evidence type="ECO:0000313" key="6">
    <source>
        <dbReference type="Proteomes" id="UP000664991"/>
    </source>
</evidence>